<dbReference type="GO" id="GO:0008168">
    <property type="term" value="F:methyltransferase activity"/>
    <property type="evidence" value="ECO:0007669"/>
    <property type="project" value="UniProtKB-KW"/>
</dbReference>
<organism evidence="4 5">
    <name type="scientific">Granulicella rosea</name>
    <dbReference type="NCBI Taxonomy" id="474952"/>
    <lineage>
        <taxon>Bacteria</taxon>
        <taxon>Pseudomonadati</taxon>
        <taxon>Acidobacteriota</taxon>
        <taxon>Terriglobia</taxon>
        <taxon>Terriglobales</taxon>
        <taxon>Acidobacteriaceae</taxon>
        <taxon>Granulicella</taxon>
    </lineage>
</organism>
<dbReference type="Pfam" id="PF10017">
    <property type="entry name" value="Methyltransf_33"/>
    <property type="match status" value="1"/>
</dbReference>
<gene>
    <name evidence="4" type="ORF">SAMN05421770_10444</name>
</gene>
<evidence type="ECO:0000256" key="1">
    <source>
        <dbReference type="ARBA" id="ARBA00022603"/>
    </source>
</evidence>
<evidence type="ECO:0000259" key="3">
    <source>
        <dbReference type="Pfam" id="PF10017"/>
    </source>
</evidence>
<sequence length="346" mass="37172">MFESPTPGANVSSFTQEVTAVNAAVAHEAYTGLTASPKTLTPWLFYDEAGSHLFEQITVLPEYYLTRTERALFAAHADEILEAAGGVQPVTLAELGAGTATKTGILLAAAVRRQASVLYQPIDVSETSVEEARENIERNIPGVVVEPQVANYITEPIRIERPHDARVLALYIGSSIGNFAPDEAVAILRNLRGQLQVGDSLLLGTDLAPGGTHNGGKSVASLLAAYDDAQGVTAAFNRNVLVRLNRELGTNFDLDRFRHRARWNPLASRIEMHLESVGPQTVTLPAGAETPAVPMRFAAGETIHTENSYKFTPAMIAAMLKPACFATSRTFMDAQNLFAVTLATAV</sequence>
<dbReference type="Gene3D" id="3.40.50.150">
    <property type="entry name" value="Vaccinia Virus protein VP39"/>
    <property type="match status" value="1"/>
</dbReference>
<dbReference type="EMBL" id="FZOU01000004">
    <property type="protein sequence ID" value="SNT07326.1"/>
    <property type="molecule type" value="Genomic_DNA"/>
</dbReference>
<feature type="domain" description="Histidine-specific methyltransferase SAM-dependent" evidence="3">
    <location>
        <begin position="27"/>
        <end position="344"/>
    </location>
</feature>
<dbReference type="InterPro" id="IPR019257">
    <property type="entry name" value="MeTrfase_dom"/>
</dbReference>
<dbReference type="SUPFAM" id="SSF53335">
    <property type="entry name" value="S-adenosyl-L-methionine-dependent methyltransferases"/>
    <property type="match status" value="1"/>
</dbReference>
<dbReference type="OrthoDB" id="5289726at2"/>
<dbReference type="AlphaFoldDB" id="A0A239JMR7"/>
<accession>A0A239JMR7</accession>
<evidence type="ECO:0000256" key="2">
    <source>
        <dbReference type="ARBA" id="ARBA00022679"/>
    </source>
</evidence>
<keyword evidence="1 4" id="KW-0489">Methyltransferase</keyword>
<keyword evidence="2 4" id="KW-0808">Transferase</keyword>
<dbReference type="InterPro" id="IPR035094">
    <property type="entry name" value="EgtD"/>
</dbReference>
<dbReference type="Proteomes" id="UP000198356">
    <property type="component" value="Unassembled WGS sequence"/>
</dbReference>
<name>A0A239JMR7_9BACT</name>
<dbReference type="PIRSF" id="PIRSF018005">
    <property type="entry name" value="UCP018005"/>
    <property type="match status" value="1"/>
</dbReference>
<dbReference type="GO" id="GO:0032259">
    <property type="term" value="P:methylation"/>
    <property type="evidence" value="ECO:0007669"/>
    <property type="project" value="UniProtKB-KW"/>
</dbReference>
<evidence type="ECO:0000313" key="5">
    <source>
        <dbReference type="Proteomes" id="UP000198356"/>
    </source>
</evidence>
<dbReference type="InterPro" id="IPR029063">
    <property type="entry name" value="SAM-dependent_MTases_sf"/>
</dbReference>
<dbReference type="PANTHER" id="PTHR43397">
    <property type="entry name" value="ERGOTHIONEINE BIOSYNTHESIS PROTEIN 1"/>
    <property type="match status" value="1"/>
</dbReference>
<dbReference type="NCBIfam" id="TIGR03438">
    <property type="entry name" value="egtD_ergothio"/>
    <property type="match status" value="1"/>
</dbReference>
<proteinExistence type="predicted"/>
<dbReference type="InterPro" id="IPR051128">
    <property type="entry name" value="EgtD_Methyltrsf_superfamily"/>
</dbReference>
<dbReference type="InterPro" id="IPR017804">
    <property type="entry name" value="MeTrfase_EgtD-like"/>
</dbReference>
<dbReference type="PANTHER" id="PTHR43397:SF1">
    <property type="entry name" value="ERGOTHIONEINE BIOSYNTHESIS PROTEIN 1"/>
    <property type="match status" value="1"/>
</dbReference>
<evidence type="ECO:0000313" key="4">
    <source>
        <dbReference type="EMBL" id="SNT07326.1"/>
    </source>
</evidence>
<protein>
    <submittedName>
        <fullName evidence="4">Dimethylhistidine N-methyltransferase</fullName>
    </submittedName>
</protein>
<keyword evidence="5" id="KW-1185">Reference proteome</keyword>
<reference evidence="4 5" key="1">
    <citation type="submission" date="2017-06" db="EMBL/GenBank/DDBJ databases">
        <authorList>
            <person name="Kim H.J."/>
            <person name="Triplett B.A."/>
        </authorList>
    </citation>
    <scope>NUCLEOTIDE SEQUENCE [LARGE SCALE GENOMIC DNA]</scope>
    <source>
        <strain evidence="4 5">DSM 18704</strain>
    </source>
</reference>